<evidence type="ECO:0000313" key="2">
    <source>
        <dbReference type="EMBL" id="MEQ2439584.1"/>
    </source>
</evidence>
<sequence>MILKQVRIHTMEGPVIENGWLCTKGTVIAGFGPMDECPSTNEETIDGGGADLYPGFVDAHTHLGMWEDGLGFEGDDGNEDTDPVTPHLRGIDAINPMDHCFAEAVEAGVTTVVTGPGSANAIGGQLAAVKTHGMCIDDMIVKAPVAMKFALGENPKTVYHGKSQAPVTRMATAALIREQLSKARRYQKQQEEATADEELDEPEYDAKCEALLPVLTGELPAHFHAHRCDDIFTAIRLAKEFHLNYTIVHGTQGHLAAKRLKAEGMQVLAGPILCDRSKPELRDLTPANPGILAGAGMETAIITDHPVIPIQYLPLCAGLAVREGMDREAALRAITIVPARICGIGDRVGSIAVGKDADLVLFDGDPLTLAAKPRLVMVNGKVVAKA</sequence>
<evidence type="ECO:0000259" key="1">
    <source>
        <dbReference type="Pfam" id="PF01979"/>
    </source>
</evidence>
<keyword evidence="3" id="KW-1185">Reference proteome</keyword>
<dbReference type="CDD" id="cd01309">
    <property type="entry name" value="Met_dep_hydrolase_C"/>
    <property type="match status" value="1"/>
</dbReference>
<reference evidence="2 3" key="1">
    <citation type="submission" date="2024-03" db="EMBL/GenBank/DDBJ databases">
        <title>Human intestinal bacterial collection.</title>
        <authorList>
            <person name="Pauvert C."/>
            <person name="Hitch T.C.A."/>
            <person name="Clavel T."/>
        </authorList>
    </citation>
    <scope>NUCLEOTIDE SEQUENCE [LARGE SCALE GENOMIC DNA]</scope>
    <source>
        <strain evidence="2 3">CLA-JM-H44</strain>
    </source>
</reference>
<gene>
    <name evidence="2" type="ORF">WMO26_01935</name>
</gene>
<dbReference type="InterPro" id="IPR011059">
    <property type="entry name" value="Metal-dep_hydrolase_composite"/>
</dbReference>
<name>A0ABV1DWZ7_9FIRM</name>
<evidence type="ECO:0000313" key="3">
    <source>
        <dbReference type="Proteomes" id="UP001489509"/>
    </source>
</evidence>
<comment type="caution">
    <text evidence="2">The sequence shown here is derived from an EMBL/GenBank/DDBJ whole genome shotgun (WGS) entry which is preliminary data.</text>
</comment>
<organism evidence="2 3">
    <name type="scientific">Solibaculum intestinale</name>
    <dbReference type="NCBI Taxonomy" id="3133165"/>
    <lineage>
        <taxon>Bacteria</taxon>
        <taxon>Bacillati</taxon>
        <taxon>Bacillota</taxon>
        <taxon>Clostridia</taxon>
        <taxon>Eubacteriales</taxon>
        <taxon>Oscillospiraceae</taxon>
        <taxon>Solibaculum</taxon>
    </lineage>
</organism>
<dbReference type="Proteomes" id="UP001489509">
    <property type="component" value="Unassembled WGS sequence"/>
</dbReference>
<protein>
    <submittedName>
        <fullName evidence="2">Amidohydrolase family protein</fullName>
    </submittedName>
</protein>
<dbReference type="InterPro" id="IPR051781">
    <property type="entry name" value="Metallo-dep_Hydrolase"/>
</dbReference>
<feature type="domain" description="Amidohydrolase-related" evidence="1">
    <location>
        <begin position="53"/>
        <end position="383"/>
    </location>
</feature>
<dbReference type="InterPro" id="IPR006680">
    <property type="entry name" value="Amidohydro-rel"/>
</dbReference>
<dbReference type="InterPro" id="IPR032466">
    <property type="entry name" value="Metal_Hydrolase"/>
</dbReference>
<dbReference type="Pfam" id="PF01979">
    <property type="entry name" value="Amidohydro_1"/>
    <property type="match status" value="1"/>
</dbReference>
<dbReference type="SUPFAM" id="SSF51338">
    <property type="entry name" value="Composite domain of metallo-dependent hydrolases"/>
    <property type="match status" value="1"/>
</dbReference>
<dbReference type="EMBL" id="JBBMFD010000001">
    <property type="protein sequence ID" value="MEQ2439584.1"/>
    <property type="molecule type" value="Genomic_DNA"/>
</dbReference>
<dbReference type="Gene3D" id="3.20.20.140">
    <property type="entry name" value="Metal-dependent hydrolases"/>
    <property type="match status" value="1"/>
</dbReference>
<dbReference type="PANTHER" id="PTHR43135">
    <property type="entry name" value="ALPHA-D-RIBOSE 1-METHYLPHOSPHONATE 5-TRIPHOSPHATE DIPHOSPHATASE"/>
    <property type="match status" value="1"/>
</dbReference>
<dbReference type="SUPFAM" id="SSF51556">
    <property type="entry name" value="Metallo-dependent hydrolases"/>
    <property type="match status" value="1"/>
</dbReference>
<dbReference type="PANTHER" id="PTHR43135:SF3">
    <property type="entry name" value="ALPHA-D-RIBOSE 1-METHYLPHOSPHONATE 5-TRIPHOSPHATE DIPHOSPHATASE"/>
    <property type="match status" value="1"/>
</dbReference>
<dbReference type="RefSeq" id="WP_349217841.1">
    <property type="nucleotide sequence ID" value="NZ_JBBMFD010000001.1"/>
</dbReference>
<accession>A0ABV1DWZ7</accession>
<proteinExistence type="predicted"/>